<keyword evidence="3" id="KW-1185">Reference proteome</keyword>
<dbReference type="PANTHER" id="PTHR22753">
    <property type="entry name" value="TRANSMEMBRANE PROTEIN 68"/>
    <property type="match status" value="1"/>
</dbReference>
<dbReference type="InterPro" id="IPR016676">
    <property type="entry name" value="P_lipid/glycerol_AcTrfase_prd"/>
</dbReference>
<dbReference type="Pfam" id="PF01553">
    <property type="entry name" value="Acyltransferase"/>
    <property type="match status" value="1"/>
</dbReference>
<dbReference type="EMBL" id="JACBZI010000001">
    <property type="protein sequence ID" value="NYI11181.1"/>
    <property type="molecule type" value="Genomic_DNA"/>
</dbReference>
<organism evidence="2 3">
    <name type="scientific">Nocardioides marinus</name>
    <dbReference type="NCBI Taxonomy" id="374514"/>
    <lineage>
        <taxon>Bacteria</taxon>
        <taxon>Bacillati</taxon>
        <taxon>Actinomycetota</taxon>
        <taxon>Actinomycetes</taxon>
        <taxon>Propionibacteriales</taxon>
        <taxon>Nocardioidaceae</taxon>
        <taxon>Nocardioides</taxon>
    </lineage>
</organism>
<reference evidence="2 3" key="1">
    <citation type="submission" date="2020-07" db="EMBL/GenBank/DDBJ databases">
        <title>Sequencing the genomes of 1000 actinobacteria strains.</title>
        <authorList>
            <person name="Klenk H.-P."/>
        </authorList>
    </citation>
    <scope>NUCLEOTIDE SEQUENCE [LARGE SCALE GENOMIC DNA]</scope>
    <source>
        <strain evidence="2 3">DSM 18248</strain>
    </source>
</reference>
<feature type="domain" description="Phospholipid/glycerol acyltransferase" evidence="1">
    <location>
        <begin position="48"/>
        <end position="167"/>
    </location>
</feature>
<dbReference type="GO" id="GO:0016020">
    <property type="term" value="C:membrane"/>
    <property type="evidence" value="ECO:0007669"/>
    <property type="project" value="TreeGrafter"/>
</dbReference>
<dbReference type="Proteomes" id="UP000537326">
    <property type="component" value="Unassembled WGS sequence"/>
</dbReference>
<keyword evidence="2" id="KW-0808">Transferase</keyword>
<dbReference type="PANTHER" id="PTHR22753:SF14">
    <property type="entry name" value="MONOACYLGLYCEROL_DIACYLGLYCEROL O-ACYLTRANSFERASE"/>
    <property type="match status" value="1"/>
</dbReference>
<evidence type="ECO:0000259" key="1">
    <source>
        <dbReference type="SMART" id="SM00563"/>
    </source>
</evidence>
<comment type="caution">
    <text evidence="2">The sequence shown here is derived from an EMBL/GenBank/DDBJ whole genome shotgun (WGS) entry which is preliminary data.</text>
</comment>
<name>A0A7Y9YFC1_9ACTN</name>
<dbReference type="GO" id="GO:0016746">
    <property type="term" value="F:acyltransferase activity"/>
    <property type="evidence" value="ECO:0007669"/>
    <property type="project" value="UniProtKB-KW"/>
</dbReference>
<keyword evidence="2" id="KW-0012">Acyltransferase</keyword>
<dbReference type="SUPFAM" id="SSF69593">
    <property type="entry name" value="Glycerol-3-phosphate (1)-acyltransferase"/>
    <property type="match status" value="1"/>
</dbReference>
<dbReference type="SMART" id="SM00563">
    <property type="entry name" value="PlsC"/>
    <property type="match status" value="1"/>
</dbReference>
<protein>
    <submittedName>
        <fullName evidence="2">1-acyl-sn-glycerol-3-phosphate acyltransferase</fullName>
    </submittedName>
</protein>
<gene>
    <name evidence="2" type="ORF">BKA05_002696</name>
</gene>
<dbReference type="InterPro" id="IPR002123">
    <property type="entry name" value="Plipid/glycerol_acylTrfase"/>
</dbReference>
<dbReference type="RefSeq" id="WP_179531908.1">
    <property type="nucleotide sequence ID" value="NZ_BAAAPP010000005.1"/>
</dbReference>
<sequence>MSAPVTRRDVELRDPAYVARLLPLLKLAMKGWFRSSVTGMEKVPDGGALMVSNHSGGLLAMDVPILAVAFADEFGVERPLHVLAHDMLFTGAADPFFKRCGFLPADREHAHAVLSAGSVTMVFPGGDYDTFRPTRVANRIDFAGRTGYVRTALRAGVPIVPVVSIGGQEAQYFLTRGEIIGRALHLEKLLRSRYFPISFGFPFGLVGAFPPNLPLPTKITTRVLDPIDPVAALGPDPDPAEVDELVRGRMQDALDELARERRFPVLG</sequence>
<accession>A0A7Y9YFC1</accession>
<evidence type="ECO:0000313" key="3">
    <source>
        <dbReference type="Proteomes" id="UP000537326"/>
    </source>
</evidence>
<dbReference type="AlphaFoldDB" id="A0A7Y9YFC1"/>
<evidence type="ECO:0000313" key="2">
    <source>
        <dbReference type="EMBL" id="NYI11181.1"/>
    </source>
</evidence>
<dbReference type="PIRSF" id="PIRSF016753">
    <property type="entry name" value="P_lipid/glycerol_ac_tran_prd"/>
    <property type="match status" value="1"/>
</dbReference>
<proteinExistence type="predicted"/>